<dbReference type="Pfam" id="PF20428">
    <property type="entry name" value="Sey1_3HB"/>
    <property type="match status" value="1"/>
</dbReference>
<feature type="domain" description="Sey1/RHD3-like three-helix bundle" evidence="3">
    <location>
        <begin position="21"/>
        <end position="87"/>
    </location>
</feature>
<dbReference type="EMBL" id="KQ095355">
    <property type="protein sequence ID" value="KMS94205.1"/>
    <property type="molecule type" value="Genomic_DNA"/>
</dbReference>
<dbReference type="InterPro" id="IPR046758">
    <property type="entry name" value="Sey1/RHD3-like_3HB"/>
</dbReference>
<evidence type="ECO:0000313" key="5">
    <source>
        <dbReference type="Proteomes" id="UP000035740"/>
    </source>
</evidence>
<feature type="transmembrane region" description="Helical" evidence="2">
    <location>
        <begin position="58"/>
        <end position="76"/>
    </location>
</feature>
<gene>
    <name evidence="4" type="ORF">BVRB_023750</name>
</gene>
<evidence type="ECO:0000259" key="3">
    <source>
        <dbReference type="Pfam" id="PF20428"/>
    </source>
</evidence>
<name>A0A0J8DTT9_BETVV</name>
<sequence>MDSIRESFLNDCQLALEAAETNASRARQLSHIPLWMYALVGILGANEAITVLSHPFLFMLIVFALICLGVIYYLNLSQPALALAKMFLQQASTQMFGALNEYQPVNTAVPKQVPARKRSPAQRRSPVRESGSGFEK</sequence>
<evidence type="ECO:0000256" key="2">
    <source>
        <dbReference type="SAM" id="Phobius"/>
    </source>
</evidence>
<evidence type="ECO:0000256" key="1">
    <source>
        <dbReference type="SAM" id="MobiDB-lite"/>
    </source>
</evidence>
<proteinExistence type="predicted"/>
<protein>
    <recommendedName>
        <fullName evidence="3">Sey1/RHD3-like three-helix bundle domain-containing protein</fullName>
    </recommendedName>
</protein>
<dbReference type="Proteomes" id="UP000035740">
    <property type="component" value="Unassembled WGS sequence"/>
</dbReference>
<keyword evidence="5" id="KW-1185">Reference proteome</keyword>
<evidence type="ECO:0000313" key="4">
    <source>
        <dbReference type="EMBL" id="KMS94205.1"/>
    </source>
</evidence>
<reference evidence="4 5" key="1">
    <citation type="journal article" date="2014" name="Nature">
        <title>The genome of the recently domesticated crop plant sugar beet (Beta vulgaris).</title>
        <authorList>
            <person name="Dohm J.C."/>
            <person name="Minoche A.E."/>
            <person name="Holtgrawe D."/>
            <person name="Capella-Gutierrez S."/>
            <person name="Zakrzewski F."/>
            <person name="Tafer H."/>
            <person name="Rupp O."/>
            <person name="Sorensen T.R."/>
            <person name="Stracke R."/>
            <person name="Reinhardt R."/>
            <person name="Goesmann A."/>
            <person name="Kraft T."/>
            <person name="Schulz B."/>
            <person name="Stadler P.F."/>
            <person name="Schmidt T."/>
            <person name="Gabaldon T."/>
            <person name="Lehrach H."/>
            <person name="Weisshaar B."/>
            <person name="Himmelbauer H."/>
        </authorList>
    </citation>
    <scope>NUCLEOTIDE SEQUENCE [LARGE SCALE GENOMIC DNA]</scope>
    <source>
        <tissue evidence="4">Taproot</tissue>
    </source>
</reference>
<dbReference type="Gramene" id="KMS94205">
    <property type="protein sequence ID" value="KMS94205"/>
    <property type="gene ID" value="BVRB_023750"/>
</dbReference>
<keyword evidence="2" id="KW-1133">Transmembrane helix</keyword>
<feature type="transmembrane region" description="Helical" evidence="2">
    <location>
        <begin position="34"/>
        <end position="52"/>
    </location>
</feature>
<organism evidence="4 5">
    <name type="scientific">Beta vulgaris subsp. vulgaris</name>
    <name type="common">Beet</name>
    <dbReference type="NCBI Taxonomy" id="3555"/>
    <lineage>
        <taxon>Eukaryota</taxon>
        <taxon>Viridiplantae</taxon>
        <taxon>Streptophyta</taxon>
        <taxon>Embryophyta</taxon>
        <taxon>Tracheophyta</taxon>
        <taxon>Spermatophyta</taxon>
        <taxon>Magnoliopsida</taxon>
        <taxon>eudicotyledons</taxon>
        <taxon>Gunneridae</taxon>
        <taxon>Pentapetalae</taxon>
        <taxon>Caryophyllales</taxon>
        <taxon>Chenopodiaceae</taxon>
        <taxon>Betoideae</taxon>
        <taxon>Beta</taxon>
    </lineage>
</organism>
<accession>A0A0J8DTT9</accession>
<dbReference type="AlphaFoldDB" id="A0A0J8DTT9"/>
<keyword evidence="2" id="KW-0472">Membrane</keyword>
<keyword evidence="2" id="KW-0812">Transmembrane</keyword>
<feature type="region of interest" description="Disordered" evidence="1">
    <location>
        <begin position="109"/>
        <end position="136"/>
    </location>
</feature>